<proteinExistence type="predicted"/>
<dbReference type="AlphaFoldDB" id="A0A918AXF6"/>
<sequence>MIGHLALCAAFLVPARHFDAHRRRGWAIGSRLVPLGVLAGFAGSSPTVAAFTIGADLGLPWPAAITARLLKAQTTPAVTVTTTNRQRGQRR</sequence>
<organism evidence="1 2">
    <name type="scientific">Streptomyces roseolilacinus</name>
    <dbReference type="NCBI Taxonomy" id="66904"/>
    <lineage>
        <taxon>Bacteria</taxon>
        <taxon>Bacillati</taxon>
        <taxon>Actinomycetota</taxon>
        <taxon>Actinomycetes</taxon>
        <taxon>Kitasatosporales</taxon>
        <taxon>Streptomycetaceae</taxon>
        <taxon>Streptomyces</taxon>
    </lineage>
</organism>
<dbReference type="EMBL" id="BMSV01000002">
    <property type="protein sequence ID" value="GGP96980.1"/>
    <property type="molecule type" value="Genomic_DNA"/>
</dbReference>
<reference evidence="1" key="2">
    <citation type="submission" date="2020-09" db="EMBL/GenBank/DDBJ databases">
        <authorList>
            <person name="Sun Q."/>
            <person name="Ohkuma M."/>
        </authorList>
    </citation>
    <scope>NUCLEOTIDE SEQUENCE</scope>
    <source>
        <strain evidence="1">JCM 4335</strain>
    </source>
</reference>
<keyword evidence="2" id="KW-1185">Reference proteome</keyword>
<accession>A0A918AXF6</accession>
<gene>
    <name evidence="1" type="ORF">GCM10010249_14160</name>
</gene>
<protein>
    <submittedName>
        <fullName evidence="1">Uncharacterized protein</fullName>
    </submittedName>
</protein>
<reference evidence="1" key="1">
    <citation type="journal article" date="2014" name="Int. J. Syst. Evol. Microbiol.">
        <title>Complete genome sequence of Corynebacterium casei LMG S-19264T (=DSM 44701T), isolated from a smear-ripened cheese.</title>
        <authorList>
            <consortium name="US DOE Joint Genome Institute (JGI-PGF)"/>
            <person name="Walter F."/>
            <person name="Albersmeier A."/>
            <person name="Kalinowski J."/>
            <person name="Ruckert C."/>
        </authorList>
    </citation>
    <scope>NUCLEOTIDE SEQUENCE</scope>
    <source>
        <strain evidence="1">JCM 4335</strain>
    </source>
</reference>
<name>A0A918AXF6_9ACTN</name>
<dbReference type="Proteomes" id="UP000654123">
    <property type="component" value="Unassembled WGS sequence"/>
</dbReference>
<evidence type="ECO:0000313" key="2">
    <source>
        <dbReference type="Proteomes" id="UP000654123"/>
    </source>
</evidence>
<comment type="caution">
    <text evidence="1">The sequence shown here is derived from an EMBL/GenBank/DDBJ whole genome shotgun (WGS) entry which is preliminary data.</text>
</comment>
<evidence type="ECO:0000313" key="1">
    <source>
        <dbReference type="EMBL" id="GGP96980.1"/>
    </source>
</evidence>